<sequence>MTGFINENPVYHALPVKDFEGNPLVEALLPPPNCSEEAISSLSRIPEFDESERDLPSCYRALLPARLLNFMFPTTQHARLQGRIYGQVMSGYRWRNPTTVTGQQFLHGEIPAREALDSSIRGQFVPQVPATISFLTGLSGMGKSTLIRAVMRSMGKPVIRHSYYRGAPFCESQILYMMRNVPDQCSAKAVCKSFGDRADDLLGMKLYAKMFADKSMTRTHYVSALRKIVVNHHIGALVVDEFQNISLAKSGGKKEFLALILNLREELGVPIILVGTYRAATVLREDDSIARRLVEGGFHELKRPSSHEDKDWRSLCNVVWWFQWVRNPQPLDDEVVEVLYRCSQGVTGIMLNLFVTAQTFAIEEGMETVTPAMIEDVYQNRFRPLHPMIQILSRNDEEELAQYDDLYFDAMSGFKRDPLQNRLERVRSALTLKQEELTAGLHRAGQSGKKVRSQKDKKKVSAEVIHEALHKAGCYTSLFEDGTP</sequence>
<dbReference type="Pfam" id="PF13401">
    <property type="entry name" value="AAA_22"/>
    <property type="match status" value="1"/>
</dbReference>
<dbReference type="GO" id="GO:0016887">
    <property type="term" value="F:ATP hydrolysis activity"/>
    <property type="evidence" value="ECO:0007669"/>
    <property type="project" value="InterPro"/>
</dbReference>
<dbReference type="InterPro" id="IPR049945">
    <property type="entry name" value="AAA_22"/>
</dbReference>
<dbReference type="SUPFAM" id="SSF52540">
    <property type="entry name" value="P-loop containing nucleoside triphosphate hydrolases"/>
    <property type="match status" value="1"/>
</dbReference>
<dbReference type="Gene3D" id="3.40.50.300">
    <property type="entry name" value="P-loop containing nucleotide triphosphate hydrolases"/>
    <property type="match status" value="1"/>
</dbReference>
<accession>A0A4V6R3P7</accession>
<evidence type="ECO:0000259" key="1">
    <source>
        <dbReference type="Pfam" id="PF13401"/>
    </source>
</evidence>
<feature type="domain" description="ORC1/DEAH AAA+ ATPase" evidence="1">
    <location>
        <begin position="130"/>
        <end position="282"/>
    </location>
</feature>
<reference evidence="2 3" key="1">
    <citation type="submission" date="2019-04" db="EMBL/GenBank/DDBJ databases">
        <title>Geobacter oryzae sp. nov., ferric-reducing bacteria isolated from paddy soil.</title>
        <authorList>
            <person name="Xu Z."/>
            <person name="Masuda Y."/>
            <person name="Itoh H."/>
            <person name="Senoo K."/>
        </authorList>
    </citation>
    <scope>NUCLEOTIDE SEQUENCE [LARGE SCALE GENOMIC DNA]</scope>
    <source>
        <strain evidence="2 3">Red111</strain>
    </source>
</reference>
<protein>
    <recommendedName>
        <fullName evidence="1">ORC1/DEAH AAA+ ATPase domain-containing protein</fullName>
    </recommendedName>
</protein>
<comment type="caution">
    <text evidence="2">The sequence shown here is derived from an EMBL/GenBank/DDBJ whole genome shotgun (WGS) entry which is preliminary data.</text>
</comment>
<gene>
    <name evidence="2" type="ORF">E4633_03715</name>
</gene>
<dbReference type="Proteomes" id="UP000306416">
    <property type="component" value="Unassembled WGS sequence"/>
</dbReference>
<evidence type="ECO:0000313" key="3">
    <source>
        <dbReference type="Proteomes" id="UP000306416"/>
    </source>
</evidence>
<evidence type="ECO:0000313" key="2">
    <source>
        <dbReference type="EMBL" id="TGU74582.1"/>
    </source>
</evidence>
<dbReference type="EMBL" id="SRSC01000001">
    <property type="protein sequence ID" value="TGU74582.1"/>
    <property type="molecule type" value="Genomic_DNA"/>
</dbReference>
<proteinExistence type="predicted"/>
<keyword evidence="3" id="KW-1185">Reference proteome</keyword>
<dbReference type="AlphaFoldDB" id="A0A4V6R3P7"/>
<dbReference type="InterPro" id="IPR027417">
    <property type="entry name" value="P-loop_NTPase"/>
</dbReference>
<dbReference type="RefSeq" id="WP_135868910.1">
    <property type="nucleotide sequence ID" value="NZ_SRSC01000001.1"/>
</dbReference>
<name>A0A4V6R3P7_9BACT</name>
<organism evidence="2 3">
    <name type="scientific">Geomonas terrae</name>
    <dbReference type="NCBI Taxonomy" id="2562681"/>
    <lineage>
        <taxon>Bacteria</taxon>
        <taxon>Pseudomonadati</taxon>
        <taxon>Thermodesulfobacteriota</taxon>
        <taxon>Desulfuromonadia</taxon>
        <taxon>Geobacterales</taxon>
        <taxon>Geobacteraceae</taxon>
        <taxon>Geomonas</taxon>
    </lineage>
</organism>